<evidence type="ECO:0000256" key="1">
    <source>
        <dbReference type="SAM" id="MobiDB-lite"/>
    </source>
</evidence>
<feature type="compositionally biased region" description="Polar residues" evidence="1">
    <location>
        <begin position="879"/>
        <end position="895"/>
    </location>
</feature>
<feature type="region of interest" description="Disordered" evidence="1">
    <location>
        <begin position="1567"/>
        <end position="1597"/>
    </location>
</feature>
<feature type="region of interest" description="Disordered" evidence="1">
    <location>
        <begin position="1217"/>
        <end position="1289"/>
    </location>
</feature>
<feature type="compositionally biased region" description="Pro residues" evidence="1">
    <location>
        <begin position="1036"/>
        <end position="1045"/>
    </location>
</feature>
<feature type="compositionally biased region" description="Pro residues" evidence="1">
    <location>
        <begin position="157"/>
        <end position="178"/>
    </location>
</feature>
<feature type="compositionally biased region" description="Basic residues" evidence="1">
    <location>
        <begin position="1112"/>
        <end position="1126"/>
    </location>
</feature>
<feature type="compositionally biased region" description="Low complexity" evidence="1">
    <location>
        <begin position="847"/>
        <end position="859"/>
    </location>
</feature>
<dbReference type="SMART" id="SM00164">
    <property type="entry name" value="TBC"/>
    <property type="match status" value="1"/>
</dbReference>
<dbReference type="SUPFAM" id="SSF50044">
    <property type="entry name" value="SH3-domain"/>
    <property type="match status" value="1"/>
</dbReference>
<dbReference type="InterPro" id="IPR035969">
    <property type="entry name" value="Rab-GAP_TBC_sf"/>
</dbReference>
<feature type="compositionally biased region" description="Polar residues" evidence="1">
    <location>
        <begin position="1248"/>
        <end position="1264"/>
    </location>
</feature>
<sequence>MDANELGRWTRFAAKGGIGKCYATQDCVAEEADDLMFLKDDEIIVLMQLPGQDDLYLGYCEDVVGRFRGADVRFQGRLKKPIMAKRSSTAPSSRPSSSLSTGTHGGRESTLPRHSPSLPVASPTPPSHVAQEHKRTPSSATNRSATLDSPRENGFPISPPFSPAPPPVPPQVESPPRPALASSRARSESLASASTASVYSPKLGPVDDHDDADTTLSERQVDSPTEMDHNDDSTAADTSHLVTPPATESPPPVIHAKPILEEPQSSSYMSSEPSARFSRISGMSEDGETGIGLTMLQDFMGGGGSDSDSDSGSSVGDLRYNDTSADIDPNGSQDMSLASDTTLDPMQHPPTHDSDSSDVEADMSLDFPVPPEVPLRNSLPGTLNGTDSEYGGEEWEGASDIYDNYRYSRMSMASKMSRFSKASAFSMGLGVPPPVPTEGRPSMDSVRPMRERLESSATTSSVDSALRAAAAGVEGAVRRVPAPLTFAPGITSSRSNSQDDQPPPPMGEHTEEASMSPLLHTSFGSPMSSPPVSTAGFTTATSALTSPTYPSSTSGAASALRQRLEIERGSNPESPVIEQSKGLGIQGLLVEGRARLSTQPIVMEDDESIPPISANQSFNTSVSMSPEQRSASLEPSSPPATRSTPNIPTSLSSGRDSTMSASYVSEKQAMDASFVVANPNPPPPYSPAAAAASSSSPQPRPQPPPQSQPYSQPQPHPHPPQPQSHPVGVPIARPRPTLPNANLSPTARTSLFMPHPHAPKSPASPAGPMYGRPPSIDAAALLSGPPPGSVMHTIHAALSMRYDGSPGSRRPTIYGMMEMELTMSIGPVPITFTIDPPMNIPAHRMKSSPSMGSPRMGSPALPQGSPQMHSRPSLEAVPGSSSMVAGHQSLSSEQQEAARKAIPRANFFPKVQTSRPRSRSFSGFDSQVAEIELPKAQAQARKSLEKSKAEENPPIQTLTKRSKSASAMVQAPVNATPQRASVSHTSSSASRLSDRKPSPLSLSRNNLVVPPGTIPPKSPTARTSPLANPPINAGLPPSPSFPPSPSGTSNPPTSPIRPLNIVAKSAVSSPSSEPASPLSASRSFIDSPPKIERAETMPAFAASSSPPSTSMRRSRSSLSLHRRSRSRSSLQGRKSSETDGSHTTDATGPLSFASPPSGSVLGRNGSLRNKLSLPTLRVRGERRASQDSLRSPTQSLAASEHDQRMVQIKDAEFELVMPNNGPLSPVQSATEDGFGLPPPSPINPDSLRANSPAMSIASSNSNGTRLRAPPSGQPLGSPAKPPASPGTAEAYRKRELNWISAMSSIPASQSRRSKKIRKLLQDGVPSSVRYLVWAHLTDSKAKRIEGLYAKLGKRERVAASVNIERDVEIFVERHPQMRQDLSLGNLLQACLTMVPDIQYSPGLTAAAGLILLQSPEEDAFWTFISLMDSHLRPYFSANPIQLEVDASLLVKSLEAVDSSLSKKLFVDMAIPPASIVKPWFSSCFVDMLPIEHLRRVWDMFLFEGVVFLFRTALAVFTCCKQGLFEATSQDAVMTILLSPPSIYLPSSPDAFLEIAFSVKMKDDDIKKQRNKMEAQVKRQTQSRGIDLSRPSISLPRT</sequence>
<feature type="compositionally biased region" description="Polar residues" evidence="1">
    <location>
        <begin position="739"/>
        <end position="749"/>
    </location>
</feature>
<feature type="compositionally biased region" description="Polar residues" evidence="1">
    <location>
        <begin position="330"/>
        <end position="344"/>
    </location>
</feature>
<feature type="compositionally biased region" description="Polar residues" evidence="1">
    <location>
        <begin position="490"/>
        <end position="500"/>
    </location>
</feature>
<dbReference type="OrthoDB" id="159449at2759"/>
<dbReference type="PROSITE" id="PS50086">
    <property type="entry name" value="TBC_RABGAP"/>
    <property type="match status" value="1"/>
</dbReference>
<comment type="caution">
    <text evidence="3">The sequence shown here is derived from an EMBL/GenBank/DDBJ whole genome shotgun (WGS) entry which is preliminary data.</text>
</comment>
<feature type="compositionally biased region" description="Low complexity" evidence="1">
    <location>
        <begin position="261"/>
        <end position="274"/>
    </location>
</feature>
<feature type="compositionally biased region" description="Polar residues" evidence="1">
    <location>
        <begin position="1186"/>
        <end position="1197"/>
    </location>
</feature>
<dbReference type="PANTHER" id="PTHR47219:SF9">
    <property type="entry name" value="GTPASE ACTIVATING PROTEIN AND CENTROSOME-ASSOCIATED, ISOFORM B"/>
    <property type="match status" value="1"/>
</dbReference>
<dbReference type="InterPro" id="IPR050302">
    <property type="entry name" value="Rab_GAP_TBC_domain"/>
</dbReference>
<protein>
    <recommendedName>
        <fullName evidence="2">Rab-GAP TBC domain-containing protein</fullName>
    </recommendedName>
</protein>
<evidence type="ECO:0000313" key="3">
    <source>
        <dbReference type="EMBL" id="TCD62416.1"/>
    </source>
</evidence>
<evidence type="ECO:0000259" key="2">
    <source>
        <dbReference type="PROSITE" id="PS50086"/>
    </source>
</evidence>
<feature type="compositionally biased region" description="Polar residues" evidence="1">
    <location>
        <begin position="911"/>
        <end position="925"/>
    </location>
</feature>
<feature type="compositionally biased region" description="Polar residues" evidence="1">
    <location>
        <begin position="522"/>
        <end position="556"/>
    </location>
</feature>
<feature type="compositionally biased region" description="Low complexity" evidence="1">
    <location>
        <begin position="179"/>
        <end position="197"/>
    </location>
</feature>
<evidence type="ECO:0000313" key="4">
    <source>
        <dbReference type="Proteomes" id="UP000292702"/>
    </source>
</evidence>
<keyword evidence="4" id="KW-1185">Reference proteome</keyword>
<feature type="compositionally biased region" description="Basic and acidic residues" evidence="1">
    <location>
        <begin position="942"/>
        <end position="951"/>
    </location>
</feature>
<accession>A0A4R0R7F8</accession>
<feature type="region of interest" description="Disordered" evidence="1">
    <location>
        <begin position="429"/>
        <end position="584"/>
    </location>
</feature>
<feature type="compositionally biased region" description="Pro residues" evidence="1">
    <location>
        <begin position="698"/>
        <end position="723"/>
    </location>
</feature>
<dbReference type="Pfam" id="PF00566">
    <property type="entry name" value="RabGAP-TBC"/>
    <property type="match status" value="1"/>
</dbReference>
<reference evidence="3 4" key="1">
    <citation type="submission" date="2018-11" db="EMBL/GenBank/DDBJ databases">
        <title>Genome assembly of Steccherinum ochraceum LE-BIN_3174, the white-rot fungus of the Steccherinaceae family (The Residual Polyporoid clade, Polyporales, Basidiomycota).</title>
        <authorList>
            <person name="Fedorova T.V."/>
            <person name="Glazunova O.A."/>
            <person name="Landesman E.O."/>
            <person name="Moiseenko K.V."/>
            <person name="Psurtseva N.V."/>
            <person name="Savinova O.S."/>
            <person name="Shakhova N.V."/>
            <person name="Tyazhelova T.V."/>
            <person name="Vasina D.V."/>
        </authorList>
    </citation>
    <scope>NUCLEOTIDE SEQUENCE [LARGE SCALE GENOMIC DNA]</scope>
    <source>
        <strain evidence="3 4">LE-BIN_3174</strain>
    </source>
</reference>
<feature type="compositionally biased region" description="Polar residues" evidence="1">
    <location>
        <begin position="1221"/>
        <end position="1230"/>
    </location>
</feature>
<feature type="compositionally biased region" description="Polar residues" evidence="1">
    <location>
        <begin position="137"/>
        <end position="147"/>
    </location>
</feature>
<dbReference type="Gene3D" id="1.10.8.270">
    <property type="entry name" value="putative rabgap domain of human tbc1 domain family member 14 like domains"/>
    <property type="match status" value="1"/>
</dbReference>
<proteinExistence type="predicted"/>
<dbReference type="InterPro" id="IPR000195">
    <property type="entry name" value="Rab-GAP-TBC_dom"/>
</dbReference>
<feature type="region of interest" description="Disordered" evidence="1">
    <location>
        <begin position="601"/>
        <end position="772"/>
    </location>
</feature>
<dbReference type="Gene3D" id="1.10.472.80">
    <property type="entry name" value="Ypt/Rab-GAP domain of gyp1p, domain 3"/>
    <property type="match status" value="1"/>
</dbReference>
<feature type="compositionally biased region" description="Low complexity" evidence="1">
    <location>
        <begin position="86"/>
        <end position="101"/>
    </location>
</feature>
<feature type="compositionally biased region" description="Basic and acidic residues" evidence="1">
    <location>
        <begin position="1567"/>
        <end position="1576"/>
    </location>
</feature>
<feature type="region of interest" description="Disordered" evidence="1">
    <location>
        <begin position="845"/>
        <end position="1203"/>
    </location>
</feature>
<feature type="compositionally biased region" description="Low complexity" evidence="1">
    <location>
        <begin position="465"/>
        <end position="482"/>
    </location>
</feature>
<dbReference type="InterPro" id="IPR036028">
    <property type="entry name" value="SH3-like_dom_sf"/>
</dbReference>
<dbReference type="EMBL" id="RWJN01000374">
    <property type="protein sequence ID" value="TCD62416.1"/>
    <property type="molecule type" value="Genomic_DNA"/>
</dbReference>
<dbReference type="PANTHER" id="PTHR47219">
    <property type="entry name" value="RAB GTPASE-ACTIVATING PROTEIN 1-LIKE"/>
    <property type="match status" value="1"/>
</dbReference>
<dbReference type="Proteomes" id="UP000292702">
    <property type="component" value="Unassembled WGS sequence"/>
</dbReference>
<dbReference type="GO" id="GO:0031267">
    <property type="term" value="F:small GTPase binding"/>
    <property type="evidence" value="ECO:0007669"/>
    <property type="project" value="TreeGrafter"/>
</dbReference>
<gene>
    <name evidence="3" type="ORF">EIP91_006917</name>
</gene>
<feature type="compositionally biased region" description="Low complexity" evidence="1">
    <location>
        <begin position="981"/>
        <end position="991"/>
    </location>
</feature>
<feature type="compositionally biased region" description="Low complexity" evidence="1">
    <location>
        <begin position="1065"/>
        <end position="1083"/>
    </location>
</feature>
<feature type="compositionally biased region" description="Low complexity" evidence="1">
    <location>
        <begin position="687"/>
        <end position="697"/>
    </location>
</feature>
<feature type="compositionally biased region" description="Polar residues" evidence="1">
    <location>
        <begin position="613"/>
        <end position="665"/>
    </location>
</feature>
<feature type="compositionally biased region" description="Polar residues" evidence="1">
    <location>
        <begin position="954"/>
        <end position="980"/>
    </location>
</feature>
<dbReference type="STRING" id="92696.A0A4R0R7F8"/>
<feature type="domain" description="Rab-GAP TBC" evidence="2">
    <location>
        <begin position="1323"/>
        <end position="1504"/>
    </location>
</feature>
<feature type="region of interest" description="Disordered" evidence="1">
    <location>
        <begin position="82"/>
        <end position="394"/>
    </location>
</feature>
<dbReference type="GO" id="GO:0005096">
    <property type="term" value="F:GTPase activator activity"/>
    <property type="evidence" value="ECO:0007669"/>
    <property type="project" value="TreeGrafter"/>
</dbReference>
<name>A0A4R0R7F8_9APHY</name>
<dbReference type="SUPFAM" id="SSF47923">
    <property type="entry name" value="Ypt/Rab-GAP domain of gyp1p"/>
    <property type="match status" value="2"/>
</dbReference>
<organism evidence="3 4">
    <name type="scientific">Steccherinum ochraceum</name>
    <dbReference type="NCBI Taxonomy" id="92696"/>
    <lineage>
        <taxon>Eukaryota</taxon>
        <taxon>Fungi</taxon>
        <taxon>Dikarya</taxon>
        <taxon>Basidiomycota</taxon>
        <taxon>Agaricomycotina</taxon>
        <taxon>Agaricomycetes</taxon>
        <taxon>Polyporales</taxon>
        <taxon>Steccherinaceae</taxon>
        <taxon>Steccherinum</taxon>
    </lineage>
</organism>